<evidence type="ECO:0000313" key="4">
    <source>
        <dbReference type="EMBL" id="OYD17189.1"/>
    </source>
</evidence>
<comment type="caution">
    <text evidence="4">The sequence shown here is derived from an EMBL/GenBank/DDBJ whole genome shotgun (WGS) entry which is preliminary data.</text>
</comment>
<keyword evidence="2" id="KW-0012">Acyltransferase</keyword>
<keyword evidence="1 4" id="KW-0808">Transferase</keyword>
<gene>
    <name evidence="4" type="ORF">CH333_01635</name>
</gene>
<proteinExistence type="predicted"/>
<evidence type="ECO:0000256" key="1">
    <source>
        <dbReference type="ARBA" id="ARBA00022679"/>
    </source>
</evidence>
<dbReference type="EMBL" id="NOZQ01000029">
    <property type="protein sequence ID" value="OYD17189.1"/>
    <property type="molecule type" value="Genomic_DNA"/>
</dbReference>
<name>A0A235BYG1_UNCW3</name>
<dbReference type="GO" id="GO:0016747">
    <property type="term" value="F:acyltransferase activity, transferring groups other than amino-acyl groups"/>
    <property type="evidence" value="ECO:0007669"/>
    <property type="project" value="InterPro"/>
</dbReference>
<dbReference type="InterPro" id="IPR016181">
    <property type="entry name" value="Acyl_CoA_acyltransferase"/>
</dbReference>
<dbReference type="Gene3D" id="3.40.630.30">
    <property type="match status" value="1"/>
</dbReference>
<sequence length="149" mass="17129">MKKELIVFTPESKPSEEEKNNIVKFLFEHLEKYGDSELDILKAVDYALKEYQSFGGLILTACINSELVGAVVINKTGMKDYIPENILVYIATHKNYRGKGIGKYLMQQAINLTDGDIALHVEPDNPAKYLYEKIGFTNKYLEMRFKKRK</sequence>
<dbReference type="InterPro" id="IPR000182">
    <property type="entry name" value="GNAT_dom"/>
</dbReference>
<dbReference type="CDD" id="cd04301">
    <property type="entry name" value="NAT_SF"/>
    <property type="match status" value="1"/>
</dbReference>
<dbReference type="AlphaFoldDB" id="A0A235BYG1"/>
<dbReference type="InterPro" id="IPR050680">
    <property type="entry name" value="YpeA/RimI_acetyltransf"/>
</dbReference>
<evidence type="ECO:0000313" key="5">
    <source>
        <dbReference type="Proteomes" id="UP000215215"/>
    </source>
</evidence>
<dbReference type="Pfam" id="PF13508">
    <property type="entry name" value="Acetyltransf_7"/>
    <property type="match status" value="1"/>
</dbReference>
<evidence type="ECO:0000256" key="2">
    <source>
        <dbReference type="ARBA" id="ARBA00023315"/>
    </source>
</evidence>
<protein>
    <submittedName>
        <fullName evidence="4">GNAT family N-acetyltransferase</fullName>
    </submittedName>
</protein>
<accession>A0A235BYG1</accession>
<reference evidence="4 5" key="1">
    <citation type="submission" date="2017-07" db="EMBL/GenBank/DDBJ databases">
        <title>Recovery of genomes from metagenomes via a dereplication, aggregation, and scoring strategy.</title>
        <authorList>
            <person name="Sieber C.M."/>
            <person name="Probst A.J."/>
            <person name="Sharrar A."/>
            <person name="Thomas B.C."/>
            <person name="Hess M."/>
            <person name="Tringe S.G."/>
            <person name="Banfield J.F."/>
        </authorList>
    </citation>
    <scope>NUCLEOTIDE SEQUENCE [LARGE SCALE GENOMIC DNA]</scope>
    <source>
        <strain evidence="4">JGI_Cruoil_03_44_89</strain>
    </source>
</reference>
<feature type="domain" description="N-acetyltransferase" evidence="3">
    <location>
        <begin position="6"/>
        <end position="149"/>
    </location>
</feature>
<dbReference type="Proteomes" id="UP000215215">
    <property type="component" value="Unassembled WGS sequence"/>
</dbReference>
<organism evidence="4 5">
    <name type="scientific">candidate division WOR-3 bacterium JGI_Cruoil_03_44_89</name>
    <dbReference type="NCBI Taxonomy" id="1973748"/>
    <lineage>
        <taxon>Bacteria</taxon>
        <taxon>Bacteria division WOR-3</taxon>
    </lineage>
</organism>
<dbReference type="SUPFAM" id="SSF55729">
    <property type="entry name" value="Acyl-CoA N-acyltransferases (Nat)"/>
    <property type="match status" value="1"/>
</dbReference>
<dbReference type="PANTHER" id="PTHR43420">
    <property type="entry name" value="ACETYLTRANSFERASE"/>
    <property type="match status" value="1"/>
</dbReference>
<dbReference type="PANTHER" id="PTHR43420:SF12">
    <property type="entry name" value="N-ACETYLTRANSFERASE DOMAIN-CONTAINING PROTEIN"/>
    <property type="match status" value="1"/>
</dbReference>
<evidence type="ECO:0000259" key="3">
    <source>
        <dbReference type="PROSITE" id="PS51186"/>
    </source>
</evidence>
<dbReference type="PROSITE" id="PS51186">
    <property type="entry name" value="GNAT"/>
    <property type="match status" value="1"/>
</dbReference>